<reference evidence="1" key="1">
    <citation type="journal article" date="2015" name="Nature">
        <title>Complex archaea that bridge the gap between prokaryotes and eukaryotes.</title>
        <authorList>
            <person name="Spang A."/>
            <person name="Saw J.H."/>
            <person name="Jorgensen S.L."/>
            <person name="Zaremba-Niedzwiedzka K."/>
            <person name="Martijn J."/>
            <person name="Lind A.E."/>
            <person name="van Eijk R."/>
            <person name="Schleper C."/>
            <person name="Guy L."/>
            <person name="Ettema T.J."/>
        </authorList>
    </citation>
    <scope>NUCLEOTIDE SEQUENCE</scope>
</reference>
<gene>
    <name evidence="1" type="ORF">LCGC14_1039420</name>
</gene>
<accession>A0A0F9MWN5</accession>
<name>A0A0F9MWN5_9ZZZZ</name>
<organism evidence="1">
    <name type="scientific">marine sediment metagenome</name>
    <dbReference type="NCBI Taxonomy" id="412755"/>
    <lineage>
        <taxon>unclassified sequences</taxon>
        <taxon>metagenomes</taxon>
        <taxon>ecological metagenomes</taxon>
    </lineage>
</organism>
<proteinExistence type="predicted"/>
<evidence type="ECO:0000313" key="1">
    <source>
        <dbReference type="EMBL" id="KKN10149.1"/>
    </source>
</evidence>
<comment type="caution">
    <text evidence="1">The sequence shown here is derived from an EMBL/GenBank/DDBJ whole genome shotgun (WGS) entry which is preliminary data.</text>
</comment>
<protein>
    <submittedName>
        <fullName evidence="1">Uncharacterized protein</fullName>
    </submittedName>
</protein>
<sequence length="83" mass="9621">MAEMTEKEIQIQFALGTLSPMKLFLKMLSMQNEDTIKSDDWDDDRNPSITTKDNGDTHVEISDCVVFVFNSKEEYVGMFNYKD</sequence>
<dbReference type="EMBL" id="LAZR01004271">
    <property type="protein sequence ID" value="KKN10149.1"/>
    <property type="molecule type" value="Genomic_DNA"/>
</dbReference>
<dbReference type="AlphaFoldDB" id="A0A0F9MWN5"/>